<protein>
    <submittedName>
        <fullName evidence="7">Peptidase M24, structural domain-containing protein</fullName>
    </submittedName>
</protein>
<dbReference type="SUPFAM" id="SSF55920">
    <property type="entry name" value="Creatinase/aminopeptidase"/>
    <property type="match status" value="1"/>
</dbReference>
<organism evidence="7 8">
    <name type="scientific">Jimgerdemannia flammicorona</name>
    <dbReference type="NCBI Taxonomy" id="994334"/>
    <lineage>
        <taxon>Eukaryota</taxon>
        <taxon>Fungi</taxon>
        <taxon>Fungi incertae sedis</taxon>
        <taxon>Mucoromycota</taxon>
        <taxon>Mucoromycotina</taxon>
        <taxon>Endogonomycetes</taxon>
        <taxon>Endogonales</taxon>
        <taxon>Endogonaceae</taxon>
        <taxon>Jimgerdemannia</taxon>
    </lineage>
</organism>
<sequence length="571" mass="64388">MAMVDGDDTVWLCLSSDVAISDLSRLSADPVSTSDPPTKFLQPSLVNMSMKTLALVAHRFPLAPAIYPNLNRATRAFPVLKRPLFQQTNPSKPIFKQEAFGQPTWKTHPNIMQKGEITPGISAMEYDLRRTKLLMSLPSDSVVVLPGYLTRYMSNRVFYPFHQHTDFFYLCGFNEPDAALVMEKTDSGKGYKMAMFVPPRNAEAEMWDGPRTGLEAAKELFGADEAYESSRFPHRLKDLVAPYKHVYVDLPPHSPSLLTPETMQKTFGTMQHHGTGRDEGIGLRRWLGWLENGENDIKKTTKPLSPLVQELRVVKSSAEIAQMRKAGEISAKAFIQAMKYTKATPNVSEHQLYAKLDYECRVRGAQMLAYVPVVAGGSNALSMHYVRNDMILRDGDLVLVDCGGEFNGYASDITRTWPVNGKFTEPQRELYQAVLNVQKKCIKLCTEKEGISLHGIHDASVRYMRQELDQINFKIVEGDLDRKLYPHHVGHYLGLDVHDCHDLDRSRRLRKGMVITIEPGIYVPHDRAFPEKYRGIGIRIEDNVLVGEEDPVVLSAGTPKEVVDIEFCCNN</sequence>
<dbReference type="InterPro" id="IPR029149">
    <property type="entry name" value="Creatin/AminoP/Spt16_N"/>
</dbReference>
<dbReference type="InterPro" id="IPR052433">
    <property type="entry name" value="X-Pro_dipept-like"/>
</dbReference>
<dbReference type="InterPro" id="IPR036005">
    <property type="entry name" value="Creatinase/aminopeptidase-like"/>
</dbReference>
<dbReference type="GO" id="GO:0030145">
    <property type="term" value="F:manganese ion binding"/>
    <property type="evidence" value="ECO:0007669"/>
    <property type="project" value="InterPro"/>
</dbReference>
<accession>A0A433D095</accession>
<dbReference type="PANTHER" id="PTHR43226:SF4">
    <property type="entry name" value="XAA-PRO AMINOPEPTIDASE 3"/>
    <property type="match status" value="1"/>
</dbReference>
<dbReference type="InterPro" id="IPR000994">
    <property type="entry name" value="Pept_M24"/>
</dbReference>
<gene>
    <name evidence="7" type="ORF">BC936DRAFT_149712</name>
</gene>
<evidence type="ECO:0000256" key="3">
    <source>
        <dbReference type="ARBA" id="ARBA00022723"/>
    </source>
</evidence>
<dbReference type="GO" id="GO:0006508">
    <property type="term" value="P:proteolysis"/>
    <property type="evidence" value="ECO:0007669"/>
    <property type="project" value="TreeGrafter"/>
</dbReference>
<dbReference type="InterPro" id="IPR007865">
    <property type="entry name" value="Aminopep_P_N"/>
</dbReference>
<dbReference type="PRINTS" id="PR00599">
    <property type="entry name" value="MAPEPTIDASE"/>
</dbReference>
<keyword evidence="4" id="KW-0378">Hydrolase</keyword>
<reference evidence="7 8" key="1">
    <citation type="journal article" date="2018" name="New Phytol.">
        <title>Phylogenomics of Endogonaceae and evolution of mycorrhizas within Mucoromycota.</title>
        <authorList>
            <person name="Chang Y."/>
            <person name="Desiro A."/>
            <person name="Na H."/>
            <person name="Sandor L."/>
            <person name="Lipzen A."/>
            <person name="Clum A."/>
            <person name="Barry K."/>
            <person name="Grigoriev I.V."/>
            <person name="Martin F.M."/>
            <person name="Stajich J.E."/>
            <person name="Smith M.E."/>
            <person name="Bonito G."/>
            <person name="Spatafora J.W."/>
        </authorList>
    </citation>
    <scope>NUCLEOTIDE SEQUENCE [LARGE SCALE GENOMIC DNA]</scope>
    <source>
        <strain evidence="7 8">GMNB39</strain>
    </source>
</reference>
<dbReference type="OrthoDB" id="4215474at2759"/>
<dbReference type="CDD" id="cd01087">
    <property type="entry name" value="Prolidase"/>
    <property type="match status" value="1"/>
</dbReference>
<dbReference type="Proteomes" id="UP000268093">
    <property type="component" value="Unassembled WGS sequence"/>
</dbReference>
<keyword evidence="3" id="KW-0479">Metal-binding</keyword>
<evidence type="ECO:0000256" key="1">
    <source>
        <dbReference type="ARBA" id="ARBA00001936"/>
    </source>
</evidence>
<evidence type="ECO:0000256" key="4">
    <source>
        <dbReference type="ARBA" id="ARBA00022801"/>
    </source>
</evidence>
<evidence type="ECO:0000313" key="8">
    <source>
        <dbReference type="Proteomes" id="UP000268093"/>
    </source>
</evidence>
<dbReference type="SMART" id="SM01011">
    <property type="entry name" value="AMP_N"/>
    <property type="match status" value="1"/>
</dbReference>
<dbReference type="InterPro" id="IPR001714">
    <property type="entry name" value="Pept_M24_MAP"/>
</dbReference>
<name>A0A433D095_9FUNG</name>
<dbReference type="Pfam" id="PF00557">
    <property type="entry name" value="Peptidase_M24"/>
    <property type="match status" value="1"/>
</dbReference>
<evidence type="ECO:0000256" key="2">
    <source>
        <dbReference type="ARBA" id="ARBA00008766"/>
    </source>
</evidence>
<evidence type="ECO:0000256" key="5">
    <source>
        <dbReference type="ARBA" id="ARBA00023211"/>
    </source>
</evidence>
<comment type="caution">
    <text evidence="7">The sequence shown here is derived from an EMBL/GenBank/DDBJ whole genome shotgun (WGS) entry which is preliminary data.</text>
</comment>
<evidence type="ECO:0000259" key="6">
    <source>
        <dbReference type="SMART" id="SM01011"/>
    </source>
</evidence>
<feature type="domain" description="Aminopeptidase P N-terminal" evidence="6">
    <location>
        <begin position="121"/>
        <end position="257"/>
    </location>
</feature>
<dbReference type="GO" id="GO:0005739">
    <property type="term" value="C:mitochondrion"/>
    <property type="evidence" value="ECO:0007669"/>
    <property type="project" value="TreeGrafter"/>
</dbReference>
<dbReference type="EMBL" id="RBNI01009256">
    <property type="protein sequence ID" value="RUP44255.1"/>
    <property type="molecule type" value="Genomic_DNA"/>
</dbReference>
<dbReference type="Gene3D" id="3.90.230.10">
    <property type="entry name" value="Creatinase/methionine aminopeptidase superfamily"/>
    <property type="match status" value="1"/>
</dbReference>
<keyword evidence="8" id="KW-1185">Reference proteome</keyword>
<dbReference type="Gene3D" id="3.40.350.10">
    <property type="entry name" value="Creatinase/prolidase N-terminal domain"/>
    <property type="match status" value="1"/>
</dbReference>
<proteinExistence type="inferred from homology"/>
<keyword evidence="5" id="KW-0464">Manganese</keyword>
<dbReference type="Pfam" id="PF05195">
    <property type="entry name" value="AMP_N"/>
    <property type="match status" value="1"/>
</dbReference>
<dbReference type="PANTHER" id="PTHR43226">
    <property type="entry name" value="XAA-PRO AMINOPEPTIDASE 3"/>
    <property type="match status" value="1"/>
</dbReference>
<dbReference type="GO" id="GO:0070006">
    <property type="term" value="F:metalloaminopeptidase activity"/>
    <property type="evidence" value="ECO:0007669"/>
    <property type="project" value="InterPro"/>
</dbReference>
<dbReference type="AlphaFoldDB" id="A0A433D095"/>
<dbReference type="SUPFAM" id="SSF53092">
    <property type="entry name" value="Creatinase/prolidase N-terminal domain"/>
    <property type="match status" value="1"/>
</dbReference>
<comment type="similarity">
    <text evidence="2">Belongs to the peptidase M24B family.</text>
</comment>
<comment type="cofactor">
    <cofactor evidence="1">
        <name>Mn(2+)</name>
        <dbReference type="ChEBI" id="CHEBI:29035"/>
    </cofactor>
</comment>
<evidence type="ECO:0000313" key="7">
    <source>
        <dbReference type="EMBL" id="RUP44255.1"/>
    </source>
</evidence>